<comment type="caution">
    <text evidence="2">The sequence shown here is derived from an EMBL/GenBank/DDBJ whole genome shotgun (WGS) entry which is preliminary data.</text>
</comment>
<dbReference type="EMBL" id="JBICBT010000087">
    <property type="protein sequence ID" value="KAL3123791.1"/>
    <property type="molecule type" value="Genomic_DNA"/>
</dbReference>
<feature type="region of interest" description="Disordered" evidence="1">
    <location>
        <begin position="177"/>
        <end position="217"/>
    </location>
</feature>
<reference evidence="2 3" key="1">
    <citation type="submission" date="2024-10" db="EMBL/GenBank/DDBJ databases">
        <authorList>
            <person name="Kim D."/>
        </authorList>
    </citation>
    <scope>NUCLEOTIDE SEQUENCE [LARGE SCALE GENOMIC DNA]</scope>
    <source>
        <strain evidence="2">BH-2024</strain>
    </source>
</reference>
<protein>
    <submittedName>
        <fullName evidence="2">Uncharacterized protein</fullName>
    </submittedName>
</protein>
<organism evidence="2 3">
    <name type="scientific">Heterodera trifolii</name>
    <dbReference type="NCBI Taxonomy" id="157864"/>
    <lineage>
        <taxon>Eukaryota</taxon>
        <taxon>Metazoa</taxon>
        <taxon>Ecdysozoa</taxon>
        <taxon>Nematoda</taxon>
        <taxon>Chromadorea</taxon>
        <taxon>Rhabditida</taxon>
        <taxon>Tylenchina</taxon>
        <taxon>Tylenchomorpha</taxon>
        <taxon>Tylenchoidea</taxon>
        <taxon>Heteroderidae</taxon>
        <taxon>Heteroderinae</taxon>
        <taxon>Heterodera</taxon>
    </lineage>
</organism>
<evidence type="ECO:0000256" key="1">
    <source>
        <dbReference type="SAM" id="MobiDB-lite"/>
    </source>
</evidence>
<proteinExistence type="predicted"/>
<evidence type="ECO:0000313" key="3">
    <source>
        <dbReference type="Proteomes" id="UP001620626"/>
    </source>
</evidence>
<keyword evidence="3" id="KW-1185">Reference proteome</keyword>
<gene>
    <name evidence="2" type="ORF">niasHT_010004</name>
</gene>
<dbReference type="Proteomes" id="UP001620626">
    <property type="component" value="Unassembled WGS sequence"/>
</dbReference>
<feature type="compositionally biased region" description="Basic residues" evidence="1">
    <location>
        <begin position="204"/>
        <end position="216"/>
    </location>
</feature>
<dbReference type="AlphaFoldDB" id="A0ABD2M8L5"/>
<sequence>MDQWKAAFKQIYGKTPTKKDFSVAPLSIQTEFPKTIVKGVENRKRKRLALKADEFGSPLKLKRPADGYTKLTHERADEAQSSSAGNGTEFGRSVPSSSDLIPLVRAPSPSLRQLPFLSPVKNWGGFLSPKQTIENVSAISEFSADLFKTPSPARMGKRPIICANVGQLLTPEKSTISMAEKSDESSQLKENGEETETERELVEKKKRTQRKRKKQKIAGNFLTVNLRRRSFAPISKVKGAKWKKNWKKFAKRK</sequence>
<accession>A0ABD2M8L5</accession>
<name>A0ABD2M8L5_9BILA</name>
<feature type="region of interest" description="Disordered" evidence="1">
    <location>
        <begin position="74"/>
        <end position="101"/>
    </location>
</feature>
<evidence type="ECO:0000313" key="2">
    <source>
        <dbReference type="EMBL" id="KAL3123791.1"/>
    </source>
</evidence>
<feature type="compositionally biased region" description="Basic and acidic residues" evidence="1">
    <location>
        <begin position="180"/>
        <end position="203"/>
    </location>
</feature>